<dbReference type="PANTHER" id="PTHR30612:SF0">
    <property type="entry name" value="CHLOROPLAST PROTEIN-TRANSPORTING ATPASE"/>
    <property type="match status" value="1"/>
</dbReference>
<dbReference type="Gene3D" id="3.40.50.300">
    <property type="entry name" value="P-loop containing nucleotide triphosphate hydrolases"/>
    <property type="match status" value="2"/>
</dbReference>
<evidence type="ECO:0000313" key="14">
    <source>
        <dbReference type="EMBL" id="APZ94419.1"/>
    </source>
</evidence>
<dbReference type="GO" id="GO:0006605">
    <property type="term" value="P:protein targeting"/>
    <property type="evidence" value="ECO:0007669"/>
    <property type="project" value="UniProtKB-UniRule"/>
</dbReference>
<comment type="catalytic activity">
    <reaction evidence="10">
        <text>ATP + H2O + cellular proteinSide 1 = ADP + phosphate + cellular proteinSide 2.</text>
        <dbReference type="EC" id="7.4.2.8"/>
    </reaction>
</comment>
<dbReference type="CDD" id="cd17928">
    <property type="entry name" value="DEXDc_SecA"/>
    <property type="match status" value="1"/>
</dbReference>
<dbReference type="SUPFAM" id="SSF81767">
    <property type="entry name" value="Pre-protein crosslinking domain of SecA"/>
    <property type="match status" value="1"/>
</dbReference>
<feature type="binding site" evidence="10">
    <location>
        <position position="82"/>
    </location>
    <ligand>
        <name>ATP</name>
        <dbReference type="ChEBI" id="CHEBI:30616"/>
    </ligand>
</feature>
<dbReference type="SMART" id="SM00958">
    <property type="entry name" value="SecA_PP_bind"/>
    <property type="match status" value="1"/>
</dbReference>
<feature type="binding site" evidence="10">
    <location>
        <begin position="100"/>
        <end position="104"/>
    </location>
    <ligand>
        <name>ATP</name>
        <dbReference type="ChEBI" id="CHEBI:30616"/>
    </ligand>
</feature>
<evidence type="ECO:0000256" key="2">
    <source>
        <dbReference type="ARBA" id="ARBA00022475"/>
    </source>
</evidence>
<name>A0A1P8WK37_9PLAN</name>
<organism evidence="14 15">
    <name type="scientific">Fuerstiella marisgermanici</name>
    <dbReference type="NCBI Taxonomy" id="1891926"/>
    <lineage>
        <taxon>Bacteria</taxon>
        <taxon>Pseudomonadati</taxon>
        <taxon>Planctomycetota</taxon>
        <taxon>Planctomycetia</taxon>
        <taxon>Planctomycetales</taxon>
        <taxon>Planctomycetaceae</taxon>
        <taxon>Fuerstiella</taxon>
    </lineage>
</organism>
<dbReference type="FunFam" id="3.40.50.300:FF:000429">
    <property type="entry name" value="Preprotein translocase subunit SecA"/>
    <property type="match status" value="1"/>
</dbReference>
<dbReference type="InterPro" id="IPR001650">
    <property type="entry name" value="Helicase_C-like"/>
</dbReference>
<evidence type="ECO:0000256" key="10">
    <source>
        <dbReference type="HAMAP-Rule" id="MF_01382"/>
    </source>
</evidence>
<feature type="domain" description="SecA family profile" evidence="13">
    <location>
        <begin position="5"/>
        <end position="587"/>
    </location>
</feature>
<protein>
    <recommendedName>
        <fullName evidence="10">Protein translocase subunit SecA</fullName>
        <ecNumber evidence="10">7.4.2.8</ecNumber>
    </recommendedName>
</protein>
<evidence type="ECO:0000256" key="6">
    <source>
        <dbReference type="ARBA" id="ARBA00022927"/>
    </source>
</evidence>
<dbReference type="Pfam" id="PF01043">
    <property type="entry name" value="SecA_PP_bind"/>
    <property type="match status" value="1"/>
</dbReference>
<dbReference type="InterPro" id="IPR027417">
    <property type="entry name" value="P-loop_NTPase"/>
</dbReference>
<evidence type="ECO:0000256" key="8">
    <source>
        <dbReference type="ARBA" id="ARBA00023010"/>
    </source>
</evidence>
<dbReference type="HAMAP" id="MF_01382">
    <property type="entry name" value="SecA"/>
    <property type="match status" value="1"/>
</dbReference>
<dbReference type="GO" id="GO:0005886">
    <property type="term" value="C:plasma membrane"/>
    <property type="evidence" value="ECO:0007669"/>
    <property type="project" value="UniProtKB-SubCell"/>
</dbReference>
<dbReference type="PROSITE" id="PS51196">
    <property type="entry name" value="SECA_MOTOR_DEAD"/>
    <property type="match status" value="1"/>
</dbReference>
<keyword evidence="9 10" id="KW-0472">Membrane</keyword>
<dbReference type="AlphaFoldDB" id="A0A1P8WK37"/>
<keyword evidence="3 10" id="KW-0963">Cytoplasm</keyword>
<keyword evidence="8 10" id="KW-0811">Translocation</keyword>
<keyword evidence="7 10" id="KW-1278">Translocase</keyword>
<dbReference type="InterPro" id="IPR044722">
    <property type="entry name" value="SecA_SF2_C"/>
</dbReference>
<dbReference type="InterPro" id="IPR000185">
    <property type="entry name" value="SecA"/>
</dbReference>
<dbReference type="GO" id="GO:0008564">
    <property type="term" value="F:protein-exporting ATPase activity"/>
    <property type="evidence" value="ECO:0007669"/>
    <property type="project" value="UniProtKB-EC"/>
</dbReference>
<keyword evidence="4 10" id="KW-0547">Nucleotide-binding</keyword>
<dbReference type="SMART" id="SM00957">
    <property type="entry name" value="SecA_DEAD"/>
    <property type="match status" value="1"/>
</dbReference>
<dbReference type="InterPro" id="IPR014018">
    <property type="entry name" value="SecA_motor_DEAD"/>
</dbReference>
<comment type="subunit">
    <text evidence="10">Monomer and homodimer. Part of the essential Sec protein translocation apparatus which comprises SecA, SecYEG and auxiliary proteins SecDF. Other proteins may also be involved.</text>
</comment>
<evidence type="ECO:0000256" key="3">
    <source>
        <dbReference type="ARBA" id="ARBA00022490"/>
    </source>
</evidence>
<comment type="similarity">
    <text evidence="10">Belongs to the SecA family.</text>
</comment>
<feature type="domain" description="Helicase ATP-binding" evidence="11">
    <location>
        <begin position="84"/>
        <end position="245"/>
    </location>
</feature>
<dbReference type="SUPFAM" id="SSF52540">
    <property type="entry name" value="P-loop containing nucleoside triphosphate hydrolases"/>
    <property type="match status" value="2"/>
</dbReference>
<dbReference type="PROSITE" id="PS51194">
    <property type="entry name" value="HELICASE_CTER"/>
    <property type="match status" value="1"/>
</dbReference>
<dbReference type="InterPro" id="IPR011130">
    <property type="entry name" value="SecA_preprotein_X-link_dom"/>
</dbReference>
<dbReference type="GO" id="GO:0031522">
    <property type="term" value="C:cell envelope Sec protein transport complex"/>
    <property type="evidence" value="ECO:0007669"/>
    <property type="project" value="TreeGrafter"/>
</dbReference>
<dbReference type="EC" id="7.4.2.8" evidence="10"/>
<evidence type="ECO:0000256" key="5">
    <source>
        <dbReference type="ARBA" id="ARBA00022840"/>
    </source>
</evidence>
<dbReference type="GO" id="GO:0005829">
    <property type="term" value="C:cytosol"/>
    <property type="evidence" value="ECO:0007669"/>
    <property type="project" value="TreeGrafter"/>
</dbReference>
<dbReference type="PRINTS" id="PR00906">
    <property type="entry name" value="SECA"/>
</dbReference>
<dbReference type="Pfam" id="PF21090">
    <property type="entry name" value="P-loop_SecA"/>
    <property type="match status" value="2"/>
</dbReference>
<evidence type="ECO:0000256" key="4">
    <source>
        <dbReference type="ARBA" id="ARBA00022741"/>
    </source>
</evidence>
<feature type="domain" description="Helicase C-terminal" evidence="12">
    <location>
        <begin position="427"/>
        <end position="593"/>
    </location>
</feature>
<dbReference type="GO" id="GO:0017038">
    <property type="term" value="P:protein import"/>
    <property type="evidence" value="ECO:0007669"/>
    <property type="project" value="InterPro"/>
</dbReference>
<dbReference type="GO" id="GO:0043952">
    <property type="term" value="P:protein transport by the Sec complex"/>
    <property type="evidence" value="ECO:0007669"/>
    <property type="project" value="TreeGrafter"/>
</dbReference>
<keyword evidence="1 10" id="KW-0813">Transport</keyword>
<dbReference type="GO" id="GO:0065002">
    <property type="term" value="P:intracellular protein transmembrane transport"/>
    <property type="evidence" value="ECO:0007669"/>
    <property type="project" value="UniProtKB-UniRule"/>
</dbReference>
<reference evidence="14 15" key="1">
    <citation type="journal article" date="2016" name="Front. Microbiol.">
        <title>Fuerstia marisgermanicae gen. nov., sp. nov., an Unusual Member of the Phylum Planctomycetes from the German Wadden Sea.</title>
        <authorList>
            <person name="Kohn T."/>
            <person name="Heuer A."/>
            <person name="Jogler M."/>
            <person name="Vollmers J."/>
            <person name="Boedeker C."/>
            <person name="Bunk B."/>
            <person name="Rast P."/>
            <person name="Borchert D."/>
            <person name="Glockner I."/>
            <person name="Freese H.M."/>
            <person name="Klenk H.P."/>
            <person name="Overmann J."/>
            <person name="Kaster A.K."/>
            <person name="Rohde M."/>
            <person name="Wiegand S."/>
            <person name="Jogler C."/>
        </authorList>
    </citation>
    <scope>NUCLEOTIDE SEQUENCE [LARGE SCALE GENOMIC DNA]</scope>
    <source>
        <strain evidence="14 15">NH11</strain>
    </source>
</reference>
<comment type="function">
    <text evidence="10">Part of the Sec protein translocase complex. Interacts with the SecYEG preprotein conducting channel. Has a central role in coupling the hydrolysis of ATP to the transfer of proteins into and across the cell membrane, serving as an ATP-driven molecular motor driving the stepwise translocation of polypeptide chains across the membrane.</text>
</comment>
<keyword evidence="2 10" id="KW-1003">Cell membrane</keyword>
<dbReference type="PANTHER" id="PTHR30612">
    <property type="entry name" value="SECA INNER MEMBRANE COMPONENT OF SEC PROTEIN SECRETION SYSTEM"/>
    <property type="match status" value="1"/>
</dbReference>
<dbReference type="InterPro" id="IPR020937">
    <property type="entry name" value="SecA_CS"/>
</dbReference>
<evidence type="ECO:0000256" key="7">
    <source>
        <dbReference type="ARBA" id="ARBA00022967"/>
    </source>
</evidence>
<comment type="subcellular location">
    <subcellularLocation>
        <location evidence="10">Cell membrane</location>
        <topology evidence="10">Peripheral membrane protein</topology>
        <orientation evidence="10">Cytoplasmic side</orientation>
    </subcellularLocation>
    <subcellularLocation>
        <location evidence="10">Cytoplasm</location>
    </subcellularLocation>
    <text evidence="10">Distribution is 50-50.</text>
</comment>
<evidence type="ECO:0000313" key="15">
    <source>
        <dbReference type="Proteomes" id="UP000187735"/>
    </source>
</evidence>
<dbReference type="STRING" id="1891926.Fuma_04051"/>
<dbReference type="PROSITE" id="PS51192">
    <property type="entry name" value="HELICASE_ATP_BIND_1"/>
    <property type="match status" value="1"/>
</dbReference>
<dbReference type="EMBL" id="CP017641">
    <property type="protein sequence ID" value="APZ94419.1"/>
    <property type="molecule type" value="Genomic_DNA"/>
</dbReference>
<dbReference type="PROSITE" id="PS01312">
    <property type="entry name" value="SECA"/>
    <property type="match status" value="1"/>
</dbReference>
<keyword evidence="5 10" id="KW-0067">ATP-binding</keyword>
<dbReference type="InterPro" id="IPR036670">
    <property type="entry name" value="SecA_X-link_sf"/>
</dbReference>
<dbReference type="InterPro" id="IPR011115">
    <property type="entry name" value="SecA_DEAD"/>
</dbReference>
<gene>
    <name evidence="10" type="primary">secA</name>
    <name evidence="14" type="ORF">Fuma_04051</name>
</gene>
<evidence type="ECO:0000256" key="1">
    <source>
        <dbReference type="ARBA" id="ARBA00022448"/>
    </source>
</evidence>
<proteinExistence type="inferred from homology"/>
<accession>A0A1P8WK37</accession>
<evidence type="ECO:0000259" key="13">
    <source>
        <dbReference type="PROSITE" id="PS51196"/>
    </source>
</evidence>
<keyword evidence="15" id="KW-1185">Reference proteome</keyword>
<dbReference type="Pfam" id="PF07517">
    <property type="entry name" value="SecA_DEAD"/>
    <property type="match status" value="1"/>
</dbReference>
<dbReference type="CDD" id="cd18803">
    <property type="entry name" value="SF2_C_secA"/>
    <property type="match status" value="1"/>
</dbReference>
<keyword evidence="6 10" id="KW-0653">Protein transport</keyword>
<dbReference type="Gene3D" id="3.90.1440.10">
    <property type="entry name" value="SecA, preprotein cross-linking domain"/>
    <property type="match status" value="1"/>
</dbReference>
<evidence type="ECO:0000259" key="11">
    <source>
        <dbReference type="PROSITE" id="PS51192"/>
    </source>
</evidence>
<dbReference type="InterPro" id="IPR014001">
    <property type="entry name" value="Helicase_ATP-bd"/>
</dbReference>
<dbReference type="OrthoDB" id="9805579at2"/>
<dbReference type="RefSeq" id="WP_083732189.1">
    <property type="nucleotide sequence ID" value="NZ_CP017641.1"/>
</dbReference>
<dbReference type="Proteomes" id="UP000187735">
    <property type="component" value="Chromosome"/>
</dbReference>
<evidence type="ECO:0000259" key="12">
    <source>
        <dbReference type="PROSITE" id="PS51194"/>
    </source>
</evidence>
<feature type="binding site" evidence="10">
    <location>
        <position position="509"/>
    </location>
    <ligand>
        <name>ATP</name>
        <dbReference type="ChEBI" id="CHEBI:30616"/>
    </ligand>
</feature>
<dbReference type="GO" id="GO:0005524">
    <property type="term" value="F:ATP binding"/>
    <property type="evidence" value="ECO:0007669"/>
    <property type="project" value="UniProtKB-UniRule"/>
</dbReference>
<sequence precursor="true">MLSRLFANSQRLSSRCAPQRTRSLIDVGDIRARATQLQALTDRQLTARSLELRDAPADKTETFALATEAVRRATGRTYYDVQLQAGRVLADGDLAEMQTGEGKTLVTLLPVYDAVVQGHNVHVATTNSYLAERDCAELKPAFELLGVSISLLPEENCDTAKQAAYQCDVTYGTGYEFGFDYLRDQLTLRQQPQDALGDAWIRSLSNTPRSSPQLVQSARRVTIIDEIDSVLIDEANTPLVISFFAFDRPDIEPYRLAAAAADTLTDGVDYAIDVTAKQVTISQNGSQHIAALKPANVTLQRPWRIYVEHALRARYLLQRDVDYVVQGGKVALVDQHTGRIFPDRKLRDGLHQAIEFIEAAELTAETNSFARISRQRFFQQYVSGTGITGTATDAIDEFQRFFRLKVVPIPLNRPSQRVMLPTRFFGDANAKYEAIVADVVTRHRVGQPILIGTRTIEQSRQIADMLAVKGLTHQLLNGMQDAEEAAIVALAGQPAAITVATNMAGRGTDIKLTPASRDAGGLHVIAAEPNRSHRVDRQLIGRAARQGDPGSCQVFVSADDDLLKTMGRSLIRKISGTAGRGGEAELNAEQELRNIQRQAEYVDFMQRQQLMQQDLWAEDVLQTLVGQGVEKQASNRMETVL</sequence>
<dbReference type="KEGG" id="fmr:Fuma_04051"/>
<evidence type="ECO:0000256" key="9">
    <source>
        <dbReference type="ARBA" id="ARBA00023136"/>
    </source>
</evidence>